<keyword evidence="1" id="KW-1185">Reference proteome</keyword>
<name>A0A915KXC9_ROMCU</name>
<protein>
    <submittedName>
        <fullName evidence="2">Uncharacterized protein</fullName>
    </submittedName>
</protein>
<dbReference type="AlphaFoldDB" id="A0A915KXC9"/>
<dbReference type="Proteomes" id="UP000887565">
    <property type="component" value="Unplaced"/>
</dbReference>
<evidence type="ECO:0000313" key="1">
    <source>
        <dbReference type="Proteomes" id="UP000887565"/>
    </source>
</evidence>
<evidence type="ECO:0000313" key="2">
    <source>
        <dbReference type="WBParaSite" id="nRc.2.0.1.t42829-RA"/>
    </source>
</evidence>
<sequence length="108" mass="12359">MRYLPSSENGKQVQNDYKLAKQALAKMRLKKFRDHQSSKKRRNLHNFSPFLDKELGLLVDQSNFGSTVRTSWVGEERRLGRPLSSSTLNLDACAVCLEEFKDGEVGKK</sequence>
<dbReference type="WBParaSite" id="nRc.2.0.1.t42829-RA">
    <property type="protein sequence ID" value="nRc.2.0.1.t42829-RA"/>
    <property type="gene ID" value="nRc.2.0.1.g42829"/>
</dbReference>
<proteinExistence type="predicted"/>
<reference evidence="2" key="1">
    <citation type="submission" date="2022-11" db="UniProtKB">
        <authorList>
            <consortium name="WormBaseParasite"/>
        </authorList>
    </citation>
    <scope>IDENTIFICATION</scope>
</reference>
<accession>A0A915KXC9</accession>
<organism evidence="1 2">
    <name type="scientific">Romanomermis culicivorax</name>
    <name type="common">Nematode worm</name>
    <dbReference type="NCBI Taxonomy" id="13658"/>
    <lineage>
        <taxon>Eukaryota</taxon>
        <taxon>Metazoa</taxon>
        <taxon>Ecdysozoa</taxon>
        <taxon>Nematoda</taxon>
        <taxon>Enoplea</taxon>
        <taxon>Dorylaimia</taxon>
        <taxon>Mermithida</taxon>
        <taxon>Mermithoidea</taxon>
        <taxon>Mermithidae</taxon>
        <taxon>Romanomermis</taxon>
    </lineage>
</organism>